<feature type="non-terminal residue" evidence="1">
    <location>
        <position position="1"/>
    </location>
</feature>
<protein>
    <submittedName>
        <fullName evidence="1">2765_t:CDS:1</fullName>
    </submittedName>
</protein>
<evidence type="ECO:0000313" key="2">
    <source>
        <dbReference type="Proteomes" id="UP000789702"/>
    </source>
</evidence>
<reference evidence="1" key="1">
    <citation type="submission" date="2021-06" db="EMBL/GenBank/DDBJ databases">
        <authorList>
            <person name="Kallberg Y."/>
            <person name="Tangrot J."/>
            <person name="Rosling A."/>
        </authorList>
    </citation>
    <scope>NUCLEOTIDE SEQUENCE</scope>
    <source>
        <strain evidence="1">IL203A</strain>
    </source>
</reference>
<name>A0ACA9ND37_9GLOM</name>
<comment type="caution">
    <text evidence="1">The sequence shown here is derived from an EMBL/GenBank/DDBJ whole genome shotgun (WGS) entry which is preliminary data.</text>
</comment>
<evidence type="ECO:0000313" key="1">
    <source>
        <dbReference type="EMBL" id="CAG8649717.1"/>
    </source>
</evidence>
<feature type="non-terminal residue" evidence="1">
    <location>
        <position position="44"/>
    </location>
</feature>
<dbReference type="EMBL" id="CAJVPU010015921">
    <property type="protein sequence ID" value="CAG8649717.1"/>
    <property type="molecule type" value="Genomic_DNA"/>
</dbReference>
<proteinExistence type="predicted"/>
<dbReference type="Proteomes" id="UP000789702">
    <property type="component" value="Unassembled WGS sequence"/>
</dbReference>
<organism evidence="1 2">
    <name type="scientific">Dentiscutata heterogama</name>
    <dbReference type="NCBI Taxonomy" id="1316150"/>
    <lineage>
        <taxon>Eukaryota</taxon>
        <taxon>Fungi</taxon>
        <taxon>Fungi incertae sedis</taxon>
        <taxon>Mucoromycota</taxon>
        <taxon>Glomeromycotina</taxon>
        <taxon>Glomeromycetes</taxon>
        <taxon>Diversisporales</taxon>
        <taxon>Gigasporaceae</taxon>
        <taxon>Dentiscutata</taxon>
    </lineage>
</organism>
<sequence length="44" mass="5002">LTISQIQSIIKNITSVEPLKRTPDYNHATSVMIITIRVIELTHL</sequence>
<keyword evidence="2" id="KW-1185">Reference proteome</keyword>
<accession>A0ACA9ND37</accession>
<gene>
    <name evidence="1" type="ORF">DHETER_LOCUS9235</name>
</gene>